<dbReference type="PANTHER" id="PTHR33841:SF1">
    <property type="entry name" value="DNA METHYLTRANSFERASE A"/>
    <property type="match status" value="1"/>
</dbReference>
<dbReference type="Pfam" id="PF20464">
    <property type="entry name" value="MmeI_N"/>
    <property type="match status" value="1"/>
</dbReference>
<organism evidence="9 10">
    <name type="scientific">Novosphingobium chloroacetimidivorans</name>
    <dbReference type="NCBI Taxonomy" id="1428314"/>
    <lineage>
        <taxon>Bacteria</taxon>
        <taxon>Pseudomonadati</taxon>
        <taxon>Pseudomonadota</taxon>
        <taxon>Alphaproteobacteria</taxon>
        <taxon>Sphingomonadales</taxon>
        <taxon>Sphingomonadaceae</taxon>
        <taxon>Novosphingobium</taxon>
    </lineage>
</organism>
<keyword evidence="10" id="KW-1185">Reference proteome</keyword>
<evidence type="ECO:0000256" key="2">
    <source>
        <dbReference type="ARBA" id="ARBA00022603"/>
    </source>
</evidence>
<feature type="domain" description="MmeI-like N-terminal" evidence="6">
    <location>
        <begin position="7"/>
        <end position="238"/>
    </location>
</feature>
<feature type="domain" description="MmeI-like helicase spacer" evidence="7">
    <location>
        <begin position="246"/>
        <end position="315"/>
    </location>
</feature>
<dbReference type="InterPro" id="IPR046817">
    <property type="entry name" value="MmeI_N"/>
</dbReference>
<evidence type="ECO:0000259" key="8">
    <source>
        <dbReference type="Pfam" id="PF20473"/>
    </source>
</evidence>
<accession>A0A7W7KDA4</accession>
<sequence>MGEDSDIERFIAHWRDTGGSELANTQSFINGLCRLIGVEPPHGSRTDDALNDYVFERRVFQDNGDGTVSFGRIDCYKRGAFILEAKQGSDADRAAAERGEDDLDLFGQTASTRLKRGTARRGTPGWAKAMVQAKGQAERYAKALPADHGWPPFLLVADVGYCIEVYADFSGTGKAYAQFPDRSRYRIMLDDLRDPEVRERLAAIWDAPASLDPAARAARVTREIADLLATVARRLEKQGHTAERTSGFLMRLLFTMFAEDSGLIPEKSFTNLLKNQRAAPQHLEHQLTALWTAMDRGEFSPALGVPLKRFNGYLFKDRTAIALDAEELEVLIQAAEHRWTEVEPAIFGTLLERALNPKERAKLGAHYTPRAYVERLVGPTIIEPLRADWAGVRVAASELIDQGKAEDARRTVETFHTRLAQTRVLDPAGGTGNFLYVAMARMKELEGEVLDLLVDLGDDQYLAELTGHTITPENFLGIEINPRAAAIAQLVLWIGYLQWHFRVNGADRPPPEPILRDIRTIENRDALIEWDDRVLERDENGAPVTRWDGETMKPHPVTGKPVPDETARAEVYRYVNPRAAAWPKADFILGNPPFHGARTVRSNNNGGYIEAVRISYPSIPDHADFVMFWWHKAAVLLQRNSVRRFGFITTKSITQTFSRTVMSHHLDGPNPISLVYAIPNHPWIDESNGASVRVAFTVACEGKSVGRLMTVAQEKPAENGEFEVQYAEELGIISAGFRTRVDLQQAMSLQSNARLCSVGFQLTGSGFIVDDEFVDALTYAEKGEFIHDLIGAREIVQKAQHRRVIDACHFRTADDLKNASGAVFQRLYTSVKPERDTNARSSVRDNWWIYGEARNTFRPTLKGISQQIVTPLTAKHRIFVRLPVTTRPDSTCVMIGIGDSYHHGVLSSSIHLIWALANGGRLGVGDDARYLKAACFDPFPFPADILCWQHDLISSEAEALDALRKRVLAEHADLTLTKLYNVLQVLREGRALTPQERDIHDRGLVTLIRQHHDAIDEGVADAYGWGDDHRAGTLDEETILTRLVALNKERAAEEARGLVRYLRPEFQDPGYRAPVATTLDLGEAAVAPVSNVIPWPATLPEQVGAVQSILAAAPAPLGAADIARSFKGKRAATVRPVLDALAGLGMARRLNDGRYAA</sequence>
<comment type="catalytic activity">
    <reaction evidence="4">
        <text>a 2'-deoxyadenosine in DNA + S-adenosyl-L-methionine = an N(6)-methyl-2'-deoxyadenosine in DNA + S-adenosyl-L-homocysteine + H(+)</text>
        <dbReference type="Rhea" id="RHEA:15197"/>
        <dbReference type="Rhea" id="RHEA-COMP:12418"/>
        <dbReference type="Rhea" id="RHEA-COMP:12419"/>
        <dbReference type="ChEBI" id="CHEBI:15378"/>
        <dbReference type="ChEBI" id="CHEBI:57856"/>
        <dbReference type="ChEBI" id="CHEBI:59789"/>
        <dbReference type="ChEBI" id="CHEBI:90615"/>
        <dbReference type="ChEBI" id="CHEBI:90616"/>
        <dbReference type="EC" id="2.1.1.72"/>
    </reaction>
</comment>
<proteinExistence type="predicted"/>
<dbReference type="InterPro" id="IPR002052">
    <property type="entry name" value="DNA_methylase_N6_adenine_CS"/>
</dbReference>
<dbReference type="Proteomes" id="UP000555448">
    <property type="component" value="Unassembled WGS sequence"/>
</dbReference>
<gene>
    <name evidence="9" type="ORF">HNO88_003525</name>
</gene>
<protein>
    <recommendedName>
        <fullName evidence="1">site-specific DNA-methyltransferase (adenine-specific)</fullName>
        <ecNumber evidence="1">2.1.1.72</ecNumber>
    </recommendedName>
</protein>
<dbReference type="GO" id="GO:0009007">
    <property type="term" value="F:site-specific DNA-methyltransferase (adenine-specific) activity"/>
    <property type="evidence" value="ECO:0007669"/>
    <property type="project" value="UniProtKB-EC"/>
</dbReference>
<keyword evidence="3" id="KW-0808">Transferase</keyword>
<evidence type="ECO:0000256" key="4">
    <source>
        <dbReference type="ARBA" id="ARBA00047942"/>
    </source>
</evidence>
<feature type="region of interest" description="Disordered" evidence="5">
    <location>
        <begin position="543"/>
        <end position="563"/>
    </location>
</feature>
<keyword evidence="2" id="KW-0489">Methyltransferase</keyword>
<dbReference type="GO" id="GO:0032259">
    <property type="term" value="P:methylation"/>
    <property type="evidence" value="ECO:0007669"/>
    <property type="project" value="UniProtKB-KW"/>
</dbReference>
<evidence type="ECO:0000259" key="7">
    <source>
        <dbReference type="Pfam" id="PF20465"/>
    </source>
</evidence>
<reference evidence="9 10" key="1">
    <citation type="submission" date="2020-08" db="EMBL/GenBank/DDBJ databases">
        <title>Functional genomics of gut bacteria from endangered species of beetles.</title>
        <authorList>
            <person name="Carlos-Shanley C."/>
        </authorList>
    </citation>
    <scope>NUCLEOTIDE SEQUENCE [LARGE SCALE GENOMIC DNA]</scope>
    <source>
        <strain evidence="9 10">S00245</strain>
    </source>
</reference>
<evidence type="ECO:0000313" key="9">
    <source>
        <dbReference type="EMBL" id="MBB4860184.1"/>
    </source>
</evidence>
<evidence type="ECO:0000256" key="3">
    <source>
        <dbReference type="ARBA" id="ARBA00022679"/>
    </source>
</evidence>
<dbReference type="PROSITE" id="PS00092">
    <property type="entry name" value="N6_MTASE"/>
    <property type="match status" value="1"/>
</dbReference>
<dbReference type="PANTHER" id="PTHR33841">
    <property type="entry name" value="DNA METHYLTRANSFERASE YEEA-RELATED"/>
    <property type="match status" value="1"/>
</dbReference>
<dbReference type="AlphaFoldDB" id="A0A7W7KDA4"/>
<dbReference type="Pfam" id="PF20465">
    <property type="entry name" value="MmeI_hel"/>
    <property type="match status" value="1"/>
</dbReference>
<name>A0A7W7KDA4_9SPHN</name>
<dbReference type="Pfam" id="PF20473">
    <property type="entry name" value="MmeI_Mtase"/>
    <property type="match status" value="1"/>
</dbReference>
<dbReference type="InterPro" id="IPR046819">
    <property type="entry name" value="MmeI_hel"/>
</dbReference>
<dbReference type="InterPro" id="IPR029063">
    <property type="entry name" value="SAM-dependent_MTases_sf"/>
</dbReference>
<dbReference type="RefSeq" id="WP_184248468.1">
    <property type="nucleotide sequence ID" value="NZ_JACHLR010000017.1"/>
</dbReference>
<dbReference type="Gene3D" id="3.40.50.150">
    <property type="entry name" value="Vaccinia Virus protein VP39"/>
    <property type="match status" value="1"/>
</dbReference>
<comment type="caution">
    <text evidence="9">The sequence shown here is derived from an EMBL/GenBank/DDBJ whole genome shotgun (WGS) entry which is preliminary data.</text>
</comment>
<dbReference type="InterPro" id="IPR046816">
    <property type="entry name" value="MmeI_Mtase"/>
</dbReference>
<dbReference type="EMBL" id="JACHLR010000017">
    <property type="protein sequence ID" value="MBB4860184.1"/>
    <property type="molecule type" value="Genomic_DNA"/>
</dbReference>
<dbReference type="InterPro" id="IPR050953">
    <property type="entry name" value="N4_N6_ade-DNA_methylase"/>
</dbReference>
<dbReference type="EC" id="2.1.1.72" evidence="1"/>
<dbReference type="GO" id="GO:0003676">
    <property type="term" value="F:nucleic acid binding"/>
    <property type="evidence" value="ECO:0007669"/>
    <property type="project" value="InterPro"/>
</dbReference>
<evidence type="ECO:0000313" key="10">
    <source>
        <dbReference type="Proteomes" id="UP000555448"/>
    </source>
</evidence>
<evidence type="ECO:0000256" key="5">
    <source>
        <dbReference type="SAM" id="MobiDB-lite"/>
    </source>
</evidence>
<dbReference type="SUPFAM" id="SSF53335">
    <property type="entry name" value="S-adenosyl-L-methionine-dependent methyltransferases"/>
    <property type="match status" value="1"/>
</dbReference>
<evidence type="ECO:0000256" key="1">
    <source>
        <dbReference type="ARBA" id="ARBA00011900"/>
    </source>
</evidence>
<feature type="domain" description="MmeI-like DNA-methyltransferase" evidence="8">
    <location>
        <begin position="404"/>
        <end position="694"/>
    </location>
</feature>
<dbReference type="PRINTS" id="PR00507">
    <property type="entry name" value="N12N6MTFRASE"/>
</dbReference>
<evidence type="ECO:0000259" key="6">
    <source>
        <dbReference type="Pfam" id="PF20464"/>
    </source>
</evidence>